<dbReference type="RefSeq" id="XP_003100675.2">
    <property type="nucleotide sequence ID" value="XM_003100627.2"/>
</dbReference>
<dbReference type="PANTHER" id="PTHR46340">
    <property type="entry name" value="UBX DOMAIN-CONTAINING PROTEIN 1"/>
    <property type="match status" value="1"/>
</dbReference>
<proteinExistence type="predicted"/>
<dbReference type="PROSITE" id="PS50033">
    <property type="entry name" value="UBX"/>
    <property type="match status" value="1"/>
</dbReference>
<dbReference type="PANTHER" id="PTHR46340:SF1">
    <property type="entry name" value="UBX DOMAIN-CONTAINING PROTEIN 1"/>
    <property type="match status" value="1"/>
</dbReference>
<sequence>MSVTETLIAMGFPEAAAKAAAGNNRNLDQALNYIENDGVGFENEGESSSGASSSSTSAAEAASPENRAIPAVAAGFKCEDCGAFLSNDDEMVRHAGQTKHGNFSQCDQPDIDDSREPLFQLPPMTEEEKVAKAKEICDKIQKARDLKDKKKTEEEKQELMERREEKTAMLSLREEAREREIKEAAAQLRRQKVEDEAAREKIREQIRLDREERKAKLTPMPPKVAKVEVAAPVRDHSSTTLQIRLLDGKMVRQEFKTIEPLVMVRAWIETNQPVGSSFSLMTPFPRREFSDDDMGTSLLELKLVPTANIVVINRGVPAVAAPEEAVPTEPTNEPAAQ</sequence>
<dbReference type="GO" id="GO:1903094">
    <property type="term" value="P:negative regulation of protein K48-linked deubiquitination"/>
    <property type="evidence" value="ECO:0007669"/>
    <property type="project" value="TreeGrafter"/>
</dbReference>
<reference evidence="5 6" key="1">
    <citation type="submission" date="2019-12" db="EMBL/GenBank/DDBJ databases">
        <title>Chromosome-level assembly of the Caenorhabditis remanei genome.</title>
        <authorList>
            <person name="Teterina A.A."/>
            <person name="Willis J.H."/>
            <person name="Phillips P.C."/>
        </authorList>
    </citation>
    <scope>NUCLEOTIDE SEQUENCE [LARGE SCALE GENOMIC DNA]</scope>
    <source>
        <strain evidence="5 6">PX506</strain>
        <tissue evidence="5">Whole organism</tissue>
    </source>
</reference>
<evidence type="ECO:0000256" key="3">
    <source>
        <dbReference type="SAM" id="MobiDB-lite"/>
    </source>
</evidence>
<evidence type="ECO:0000256" key="2">
    <source>
        <dbReference type="ARBA" id="ARBA00022490"/>
    </source>
</evidence>
<feature type="compositionally biased region" description="Low complexity" evidence="3">
    <location>
        <begin position="46"/>
        <end position="63"/>
    </location>
</feature>
<dbReference type="PROSITE" id="PS00028">
    <property type="entry name" value="ZINC_FINGER_C2H2_1"/>
    <property type="match status" value="1"/>
</dbReference>
<dbReference type="Gene3D" id="3.10.20.90">
    <property type="entry name" value="Phosphatidylinositol 3-kinase Catalytic Subunit, Chain A, domain 1"/>
    <property type="match status" value="1"/>
</dbReference>
<organism evidence="5 6">
    <name type="scientific">Caenorhabditis remanei</name>
    <name type="common">Caenorhabditis vulgaris</name>
    <dbReference type="NCBI Taxonomy" id="31234"/>
    <lineage>
        <taxon>Eukaryota</taxon>
        <taxon>Metazoa</taxon>
        <taxon>Ecdysozoa</taxon>
        <taxon>Nematoda</taxon>
        <taxon>Chromadorea</taxon>
        <taxon>Rhabditida</taxon>
        <taxon>Rhabditina</taxon>
        <taxon>Rhabditomorpha</taxon>
        <taxon>Rhabditoidea</taxon>
        <taxon>Rhabditidae</taxon>
        <taxon>Peloderinae</taxon>
        <taxon>Caenorhabditis</taxon>
    </lineage>
</organism>
<dbReference type="GO" id="GO:0005634">
    <property type="term" value="C:nucleus"/>
    <property type="evidence" value="ECO:0007669"/>
    <property type="project" value="TreeGrafter"/>
</dbReference>
<dbReference type="SUPFAM" id="SSF54236">
    <property type="entry name" value="Ubiquitin-like"/>
    <property type="match status" value="1"/>
</dbReference>
<evidence type="ECO:0000256" key="1">
    <source>
        <dbReference type="ARBA" id="ARBA00004496"/>
    </source>
</evidence>
<dbReference type="GO" id="GO:0036435">
    <property type="term" value="F:K48-linked polyubiquitin modification-dependent protein binding"/>
    <property type="evidence" value="ECO:0007669"/>
    <property type="project" value="TreeGrafter"/>
</dbReference>
<comment type="caution">
    <text evidence="5">The sequence shown here is derived from an EMBL/GenBank/DDBJ whole genome shotgun (WGS) entry which is preliminary data.</text>
</comment>
<dbReference type="InterPro" id="IPR029071">
    <property type="entry name" value="Ubiquitin-like_domsf"/>
</dbReference>
<name>A0A6A5HPN5_CAERE</name>
<feature type="domain" description="UBX" evidence="4">
    <location>
        <begin position="234"/>
        <end position="311"/>
    </location>
</feature>
<dbReference type="KEGG" id="crq:GCK72_000045"/>
<protein>
    <recommendedName>
        <fullName evidence="4">UBX domain-containing protein</fullName>
    </recommendedName>
</protein>
<dbReference type="GO" id="GO:0005737">
    <property type="term" value="C:cytoplasm"/>
    <property type="evidence" value="ECO:0007669"/>
    <property type="project" value="UniProtKB-SubCell"/>
</dbReference>
<feature type="region of interest" description="Disordered" evidence="3">
    <location>
        <begin position="147"/>
        <end position="166"/>
    </location>
</feature>
<dbReference type="GO" id="GO:0031397">
    <property type="term" value="P:negative regulation of protein ubiquitination"/>
    <property type="evidence" value="ECO:0007669"/>
    <property type="project" value="TreeGrafter"/>
</dbReference>
<accession>A0A6A5HPN5</accession>
<dbReference type="EMBL" id="WUAV01000001">
    <property type="protein sequence ID" value="KAF1768233.1"/>
    <property type="molecule type" value="Genomic_DNA"/>
</dbReference>
<dbReference type="Gene3D" id="1.10.8.10">
    <property type="entry name" value="DNA helicase RuvA subunit, C-terminal domain"/>
    <property type="match status" value="1"/>
</dbReference>
<dbReference type="Pfam" id="PF00789">
    <property type="entry name" value="UBX"/>
    <property type="match status" value="1"/>
</dbReference>
<evidence type="ECO:0000313" key="6">
    <source>
        <dbReference type="Proteomes" id="UP000483820"/>
    </source>
</evidence>
<dbReference type="InterPro" id="IPR013087">
    <property type="entry name" value="Znf_C2H2_type"/>
</dbReference>
<dbReference type="GO" id="GO:0032435">
    <property type="term" value="P:negative regulation of proteasomal ubiquitin-dependent protein catabolic process"/>
    <property type="evidence" value="ECO:0007669"/>
    <property type="project" value="TreeGrafter"/>
</dbReference>
<evidence type="ECO:0000259" key="4">
    <source>
        <dbReference type="PROSITE" id="PS50033"/>
    </source>
</evidence>
<evidence type="ECO:0000313" key="5">
    <source>
        <dbReference type="EMBL" id="KAF1768233.1"/>
    </source>
</evidence>
<dbReference type="SMART" id="SM00166">
    <property type="entry name" value="UBX"/>
    <property type="match status" value="1"/>
</dbReference>
<comment type="subcellular location">
    <subcellularLocation>
        <location evidence="1">Cytoplasm</location>
    </subcellularLocation>
</comment>
<dbReference type="Proteomes" id="UP000483820">
    <property type="component" value="Chromosome I"/>
</dbReference>
<gene>
    <name evidence="5" type="ORF">GCK72_000045</name>
</gene>
<feature type="region of interest" description="Disordered" evidence="3">
    <location>
        <begin position="39"/>
        <end position="65"/>
    </location>
</feature>
<dbReference type="GeneID" id="9815315"/>
<dbReference type="InterPro" id="IPR001012">
    <property type="entry name" value="UBX_dom"/>
</dbReference>
<keyword evidence="2" id="KW-0963">Cytoplasm</keyword>
<dbReference type="CTD" id="9815315"/>
<dbReference type="AlphaFoldDB" id="A0A6A5HPN5"/>